<keyword evidence="3" id="KW-1185">Reference proteome</keyword>
<dbReference type="Proteomes" id="UP001303160">
    <property type="component" value="Unassembled WGS sequence"/>
</dbReference>
<sequence length="523" mass="58618">MSPTAEPTPKRLRYSMSTGPESGEYPGWIIKEEDNSDTSCTLDYETAPENISSSSQETETTFSSSERKRKRGEEEDHDDDGNETDVEVKSESGAESVIVIADDSEDEDEDDAGNDADIEIRSEYGAESVIVIDDDDGDDSDVEIISGSNAGSVIVIEDDTGEDTEDEADEEEIDGEEIDGEGIDGEEADEDDDDDNDMDAEMKYESGAESVIVIQDDSDDGDDSEDEDDEDEAYDEDVEVEDVEEVGVKEEDVDDDARDDEDEVDEDEVDENMIGEDMAAEDEVEEDVGEYEADAEDDDNENDEDDVEEDTDEIKADKVVIDEMEIDGVTVKKYNHPEDFFCNLSDKISAYLYDCDSVSYLMNTSSWNFTRRLTELQNDTDRFTLQKVRETLRHCRKTIEKFGEKVMICNAMKADLLGYGTTSRTRWGKFMQLVGDQMGEEYEYGRITMNPGSNSNRESLVREITRLGDVYECHRGQLISIDFEITYCLEYARDLCPLAYAADGRFSDAGFDGYHSSDSEASG</sequence>
<evidence type="ECO:0000313" key="3">
    <source>
        <dbReference type="Proteomes" id="UP001303160"/>
    </source>
</evidence>
<protein>
    <submittedName>
        <fullName evidence="2">Uncharacterized protein</fullName>
    </submittedName>
</protein>
<name>A0AAN6XM63_9PEZI</name>
<feature type="compositionally biased region" description="Acidic residues" evidence="1">
    <location>
        <begin position="132"/>
        <end position="142"/>
    </location>
</feature>
<feature type="region of interest" description="Disordered" evidence="1">
    <location>
        <begin position="1"/>
        <end position="315"/>
    </location>
</feature>
<evidence type="ECO:0000313" key="2">
    <source>
        <dbReference type="EMBL" id="KAK4203264.1"/>
    </source>
</evidence>
<organism evidence="2 3">
    <name type="scientific">Triangularia verruculosa</name>
    <dbReference type="NCBI Taxonomy" id="2587418"/>
    <lineage>
        <taxon>Eukaryota</taxon>
        <taxon>Fungi</taxon>
        <taxon>Dikarya</taxon>
        <taxon>Ascomycota</taxon>
        <taxon>Pezizomycotina</taxon>
        <taxon>Sordariomycetes</taxon>
        <taxon>Sordariomycetidae</taxon>
        <taxon>Sordariales</taxon>
        <taxon>Podosporaceae</taxon>
        <taxon>Triangularia</taxon>
    </lineage>
</organism>
<proteinExistence type="predicted"/>
<evidence type="ECO:0000256" key="1">
    <source>
        <dbReference type="SAM" id="MobiDB-lite"/>
    </source>
</evidence>
<feature type="compositionally biased region" description="Acidic residues" evidence="1">
    <location>
        <begin position="75"/>
        <end position="85"/>
    </location>
</feature>
<accession>A0AAN6XM63</accession>
<reference evidence="2" key="2">
    <citation type="submission" date="2023-05" db="EMBL/GenBank/DDBJ databases">
        <authorList>
            <consortium name="Lawrence Berkeley National Laboratory"/>
            <person name="Steindorff A."/>
            <person name="Hensen N."/>
            <person name="Bonometti L."/>
            <person name="Westerberg I."/>
            <person name="Brannstrom I.O."/>
            <person name="Guillou S."/>
            <person name="Cros-Aarteil S."/>
            <person name="Calhoun S."/>
            <person name="Haridas S."/>
            <person name="Kuo A."/>
            <person name="Mondo S."/>
            <person name="Pangilinan J."/>
            <person name="Riley R."/>
            <person name="Labutti K."/>
            <person name="Andreopoulos B."/>
            <person name="Lipzen A."/>
            <person name="Chen C."/>
            <person name="Yanf M."/>
            <person name="Daum C."/>
            <person name="Ng V."/>
            <person name="Clum A."/>
            <person name="Ohm R."/>
            <person name="Martin F."/>
            <person name="Silar P."/>
            <person name="Natvig D."/>
            <person name="Lalanne C."/>
            <person name="Gautier V."/>
            <person name="Ament-Velasquez S.L."/>
            <person name="Kruys A."/>
            <person name="Hutchinson M.I."/>
            <person name="Powell A.J."/>
            <person name="Barry K."/>
            <person name="Miller A.N."/>
            <person name="Grigoriev I.V."/>
            <person name="Debuchy R."/>
            <person name="Gladieux P."/>
            <person name="Thoren M.H."/>
            <person name="Johannesson H."/>
        </authorList>
    </citation>
    <scope>NUCLEOTIDE SEQUENCE</scope>
    <source>
        <strain evidence="2">CBS 315.58</strain>
    </source>
</reference>
<feature type="compositionally biased region" description="Low complexity" evidence="1">
    <location>
        <begin position="52"/>
        <end position="64"/>
    </location>
</feature>
<dbReference type="AlphaFoldDB" id="A0AAN6XM63"/>
<feature type="compositionally biased region" description="Acidic residues" evidence="1">
    <location>
        <begin position="102"/>
        <end position="117"/>
    </location>
</feature>
<gene>
    <name evidence="2" type="ORF">QBC40DRAFT_251230</name>
</gene>
<dbReference type="EMBL" id="MU863890">
    <property type="protein sequence ID" value="KAK4203264.1"/>
    <property type="molecule type" value="Genomic_DNA"/>
</dbReference>
<comment type="caution">
    <text evidence="2">The sequence shown here is derived from an EMBL/GenBank/DDBJ whole genome shotgun (WGS) entry which is preliminary data.</text>
</comment>
<reference evidence="2" key="1">
    <citation type="journal article" date="2023" name="Mol. Phylogenet. Evol.">
        <title>Genome-scale phylogeny and comparative genomics of the fungal order Sordariales.</title>
        <authorList>
            <person name="Hensen N."/>
            <person name="Bonometti L."/>
            <person name="Westerberg I."/>
            <person name="Brannstrom I.O."/>
            <person name="Guillou S."/>
            <person name="Cros-Aarteil S."/>
            <person name="Calhoun S."/>
            <person name="Haridas S."/>
            <person name="Kuo A."/>
            <person name="Mondo S."/>
            <person name="Pangilinan J."/>
            <person name="Riley R."/>
            <person name="LaButti K."/>
            <person name="Andreopoulos B."/>
            <person name="Lipzen A."/>
            <person name="Chen C."/>
            <person name="Yan M."/>
            <person name="Daum C."/>
            <person name="Ng V."/>
            <person name="Clum A."/>
            <person name="Steindorff A."/>
            <person name="Ohm R.A."/>
            <person name="Martin F."/>
            <person name="Silar P."/>
            <person name="Natvig D.O."/>
            <person name="Lalanne C."/>
            <person name="Gautier V."/>
            <person name="Ament-Velasquez S.L."/>
            <person name="Kruys A."/>
            <person name="Hutchinson M.I."/>
            <person name="Powell A.J."/>
            <person name="Barry K."/>
            <person name="Miller A.N."/>
            <person name="Grigoriev I.V."/>
            <person name="Debuchy R."/>
            <person name="Gladieux P."/>
            <person name="Hiltunen Thoren M."/>
            <person name="Johannesson H."/>
        </authorList>
    </citation>
    <scope>NUCLEOTIDE SEQUENCE</scope>
    <source>
        <strain evidence="2">CBS 315.58</strain>
    </source>
</reference>
<feature type="compositionally biased region" description="Acidic residues" evidence="1">
    <location>
        <begin position="156"/>
        <end position="199"/>
    </location>
</feature>
<feature type="compositionally biased region" description="Acidic residues" evidence="1">
    <location>
        <begin position="216"/>
        <end position="312"/>
    </location>
</feature>